<dbReference type="EMBL" id="CM051395">
    <property type="protein sequence ID" value="KAJ4724507.1"/>
    <property type="molecule type" value="Genomic_DNA"/>
</dbReference>
<organism evidence="1 2">
    <name type="scientific">Melia azedarach</name>
    <name type="common">Chinaberry tree</name>
    <dbReference type="NCBI Taxonomy" id="155640"/>
    <lineage>
        <taxon>Eukaryota</taxon>
        <taxon>Viridiplantae</taxon>
        <taxon>Streptophyta</taxon>
        <taxon>Embryophyta</taxon>
        <taxon>Tracheophyta</taxon>
        <taxon>Spermatophyta</taxon>
        <taxon>Magnoliopsida</taxon>
        <taxon>eudicotyledons</taxon>
        <taxon>Gunneridae</taxon>
        <taxon>Pentapetalae</taxon>
        <taxon>rosids</taxon>
        <taxon>malvids</taxon>
        <taxon>Sapindales</taxon>
        <taxon>Meliaceae</taxon>
        <taxon>Melia</taxon>
    </lineage>
</organism>
<keyword evidence="2" id="KW-1185">Reference proteome</keyword>
<protein>
    <submittedName>
        <fullName evidence="1">Viridiflorene synthase</fullName>
    </submittedName>
</protein>
<proteinExistence type="predicted"/>
<evidence type="ECO:0000313" key="1">
    <source>
        <dbReference type="EMBL" id="KAJ4724507.1"/>
    </source>
</evidence>
<reference evidence="1 2" key="1">
    <citation type="journal article" date="2023" name="Science">
        <title>Complex scaffold remodeling in plant triterpene biosynthesis.</title>
        <authorList>
            <person name="De La Pena R."/>
            <person name="Hodgson H."/>
            <person name="Liu J.C."/>
            <person name="Stephenson M.J."/>
            <person name="Martin A.C."/>
            <person name="Owen C."/>
            <person name="Harkess A."/>
            <person name="Leebens-Mack J."/>
            <person name="Jimenez L.E."/>
            <person name="Osbourn A."/>
            <person name="Sattely E.S."/>
        </authorList>
    </citation>
    <scope>NUCLEOTIDE SEQUENCE [LARGE SCALE GENOMIC DNA]</scope>
    <source>
        <strain evidence="2">cv. JPN11</strain>
        <tissue evidence="1">Leaf</tissue>
    </source>
</reference>
<sequence length="463" mass="53060">MIQKQQHSPANTKWGCTFHPFCETESCDKQVEELKEDVRAMLIASTRDPAENVLLIDTLSRLGISYHYETEIEQQLIRIFESHANLPDDHDYDLYTIALLFRVLRQNGFKISCGVFKKFKDENGKFKESLISDVKGMLSLYEATHLSMHGERILDEALAFTTAHLTSLATDSSSHLAKHISDALEQPFYTGLPRLETLKFIPFYEQDESRNGTLLKFAKLDFNKVQTLYQQELRLVTRWDIKALAELPDYMKSLYIAILNLYDELDDELSKEGRSYGVTCAKEMLKEIVRAYFVEAQCFRQGVVPPFEERLDNALITGCAFFLPAALFVGMGEVAGIDAFDWIRSRPQIMISTVIIGRLRCDIVSHEAEQKRGHVASVVEAYMKEHGISREETIEKLEIMIDNAWKDVNEECMRPTAVAKPLVTVILNIARIGEDLYKKVDGVTNPQHFKHYIKQLFIDPMLV</sequence>
<evidence type="ECO:0000313" key="2">
    <source>
        <dbReference type="Proteomes" id="UP001164539"/>
    </source>
</evidence>
<comment type="caution">
    <text evidence="1">The sequence shown here is derived from an EMBL/GenBank/DDBJ whole genome shotgun (WGS) entry which is preliminary data.</text>
</comment>
<accession>A0ACC1YL72</accession>
<name>A0ACC1YL72_MELAZ</name>
<dbReference type="Proteomes" id="UP001164539">
    <property type="component" value="Chromosome 2"/>
</dbReference>
<gene>
    <name evidence="1" type="ORF">OWV82_003493</name>
</gene>